<evidence type="ECO:0000256" key="12">
    <source>
        <dbReference type="ARBA" id="ARBA00023170"/>
    </source>
</evidence>
<dbReference type="InterPro" id="IPR013783">
    <property type="entry name" value="Ig-like_fold"/>
</dbReference>
<feature type="domain" description="Fibronectin type-III" evidence="21">
    <location>
        <begin position="818"/>
        <end position="911"/>
    </location>
</feature>
<dbReference type="InterPro" id="IPR036116">
    <property type="entry name" value="FN3_sf"/>
</dbReference>
<sequence length="2037" mass="227491">MLLRQSKYSSTSMLVCALIAYFLTSKFCVAVRPPVITRELQSESGIEGGVIAFVCEASGDPEPSFRWEKGSRNAQNSRSDIFPMPSGSVLRIEPLRDGRDDAEFHCIASNVAGSVRSTARLQVYASSSIPAGFPVITREPVLDVVEKGYPILLHCEAEGNPDPEIIWFKEYTPVDLSTERVKLTSSGLSISVSDFSDHGKYQCAARNSAGTRFSKAVPLYVRVRRVAPRFTIFPESQEVVPGGNVNLTCAANGSPMPVIKWMKGDEDLSSSDDDLPLGKSVLPLKNVQETAEYTCYAMSDLGEIQHSVTVTVRTRPDPPPVPTLSQHTANTVTVEWVAGTDEPIKAYVLKYALRSSPGAAIEIADITDTTYTILDLLPFTEYEVRVAAVNTIGRGDFSRPLTVTTAQLAPSTPPREVRASPLSASTILVQWEAPEVPNGIVRGYNIYYSNTPSQNLSFWYKHSVEDGTQRLTTISDLNPDQTYSIRASAFTAIGEGPASTAVQVITKQGVPSQPEMFAGEAISATQIRLTWRQRETEAQILYYELYYNDSKTGSDEHRSIPKAETYILEDLKPNTVYNIRLAAKSRAGQGASTPIVSVRTEQAVPGAPPQDVKASTLSSTSLRIEWEPPPQDRQNGDITGYKVSYVKIPRSGEVVEAQDEMLLAVGPNDRSCDLVNLDKWTVYQITVLASTKMGDGPASRPINAETDEDVPDGPPRKVVAEALNSTTIAVRWSPPALDRQHGEIRGYQVHYQVVSADEEPLGPPQVEWVALPDIRDIVLTNLSPKTYYSIEIAAYTIKGDGERSRPKLAQTPGQVPGQPPNFVVERLENGDYYAHWESPEDTHGVLLMYKLSYHTSTTKPLYLEIRPPSSDFSPIRLNKGKRYFFTLAAKNSEGYGLPAEFDLVTPEGKPTGAPQNFTGKALTSTSVQLSWSRPSDEESNGDITLYSILYYLEEDPGQEFISDTVDTIVTLTNLKPNTQYVFKVRAHTQVGSGPYGTTVILITPPLPPREAPRNIRVSPMSTTAILIEWKPPVDIENDRSGLTYIVYCTSESVDVDLSYWKRVVVGDFHQAEIGDLEPNTDYAVVVQLQTPEGNSPSSRIVYATTLGEESAAPERFQAELKDGNDVKLVWDAPSSSDGPIRVYRIVYATSPQAKEEHPEYTHEGLPIDVPNRERIFVISGLKPNMEYQFNITAVTKSSSSPPATVLVHTRRAAPAHVPILEVNKTLITASTLTITIPPLDSRGGPIHYVLIVVVPLDGPSLPKSLPSEYSMEDLLSATNSYNQRDKSVRRRRTTTKLLPYITAKLLAHELSEPFTIGDEQFINGFHNRPLEANRYYTFFMRAGVLSEEEELLVTSSDYIHPVQAKKQSVTVSGETLPNSNNPPEKDKETSGSPLAAIIGAVVGVLVLVVIIVIVVLLKFKRRSDPSVRRPKRKEVKTSNPSDPVEMRRMNYQTPAMMSHPPIPVMELSDHIEHLKSNENLLFSQEYESIEPGQQFTWDHSNLEVNKPKNRYANVIAYDHSRVILSRVDGLPGSDYINANYCDGYRKQNAYIATQGPLPETLGDFWRMVWEQRTCTLVMMTKLEERNRVKCDQYWPSKGQETYGDIQVTLHDMTDLATYSVRNFSLINIKKPADKREVRQFQFTGWPDHGVPEHATQVLAFVNRIKACNPPDAGPIVVHCSAGVGRTGAFIVIDSMLERIKHEKTVDIYGHVTCLRAQRNYMVQTEEQYVFIHEALLEAVQSGNTEVPARNLYSHIQKLTQPEPGETITGMESEFKRLANQKALPSKFVSANLPANKFKNRLVNILPYESTRVCLQPIRGVEGSDYINASHIDGYKQKSSYIATQGPLAETTEDFWRMLWEQNSTIIVMLTKLREMGREKCHQYWPAERSARYQYFVVDPMSEYNMPQYILREFKVTDARDGQSRTIRQFQFTDWPDQGVPKSGEGFIDFIGQVHKTKEQFGQDGPISVHCSAGVGRTGVFITLSIVLERMRFESVVDMYQTVKILRTQRPAMVQTEDQYQFCYRAAYEYLGSFDHFT</sequence>
<keyword evidence="9 17" id="KW-1133">Transmembrane helix</keyword>
<gene>
    <name evidence="23" type="primary">LOC110980159</name>
</gene>
<feature type="domain" description="Tyrosine-protein phosphatase" evidence="18">
    <location>
        <begin position="1482"/>
        <end position="1738"/>
    </location>
</feature>
<feature type="domain" description="Fibronectin type-III" evidence="21">
    <location>
        <begin position="413"/>
        <end position="509"/>
    </location>
</feature>
<dbReference type="FunFam" id="3.90.190.10:FF:000001">
    <property type="entry name" value="Receptor-type tyrosine-protein phosphatase F isoform A"/>
    <property type="match status" value="1"/>
</dbReference>
<dbReference type="KEGG" id="aplc:110980159"/>
<keyword evidence="14" id="KW-0393">Immunoglobulin domain</keyword>
<feature type="domain" description="Fibronectin type-III" evidence="21">
    <location>
        <begin position="913"/>
        <end position="1006"/>
    </location>
</feature>
<keyword evidence="4 17" id="KW-0812">Transmembrane</keyword>
<feature type="domain" description="Tyrosine specific protein phosphatases" evidence="19">
    <location>
        <begin position="1947"/>
        <end position="2020"/>
    </location>
</feature>
<evidence type="ECO:0000313" key="22">
    <source>
        <dbReference type="Proteomes" id="UP000694845"/>
    </source>
</evidence>
<dbReference type="Gene3D" id="2.60.40.10">
    <property type="entry name" value="Immunoglobulins"/>
    <property type="match status" value="12"/>
</dbReference>
<dbReference type="PROSITE" id="PS50835">
    <property type="entry name" value="IG_LIKE"/>
    <property type="match status" value="3"/>
</dbReference>
<evidence type="ECO:0000256" key="15">
    <source>
        <dbReference type="ARBA" id="ARBA00051722"/>
    </source>
</evidence>
<evidence type="ECO:0000256" key="7">
    <source>
        <dbReference type="ARBA" id="ARBA00022801"/>
    </source>
</evidence>
<dbReference type="FunFam" id="2.60.40.10:FF:000010">
    <property type="entry name" value="receptor-type tyrosine-protein phosphatase delta isoform X1"/>
    <property type="match status" value="1"/>
</dbReference>
<dbReference type="PRINTS" id="PR00700">
    <property type="entry name" value="PRTYPHPHTASE"/>
</dbReference>
<dbReference type="InterPro" id="IPR000387">
    <property type="entry name" value="Tyr_Pase_dom"/>
</dbReference>
<dbReference type="InterPro" id="IPR036179">
    <property type="entry name" value="Ig-like_dom_sf"/>
</dbReference>
<feature type="region of interest" description="Disordered" evidence="16">
    <location>
        <begin position="1426"/>
        <end position="1445"/>
    </location>
</feature>
<dbReference type="InterPro" id="IPR016130">
    <property type="entry name" value="Tyr_Pase_AS"/>
</dbReference>
<keyword evidence="13" id="KW-0325">Glycoprotein</keyword>
<dbReference type="SMART" id="SM00408">
    <property type="entry name" value="IGc2"/>
    <property type="match status" value="3"/>
</dbReference>
<evidence type="ECO:0000256" key="5">
    <source>
        <dbReference type="ARBA" id="ARBA00022729"/>
    </source>
</evidence>
<dbReference type="EC" id="3.1.3.48" evidence="3"/>
<feature type="compositionally biased region" description="Polar residues" evidence="16">
    <location>
        <begin position="1369"/>
        <end position="1382"/>
    </location>
</feature>
<dbReference type="InterPro" id="IPR057598">
    <property type="entry name" value="Fn3_PTPRU"/>
</dbReference>
<dbReference type="SUPFAM" id="SSF48726">
    <property type="entry name" value="Immunoglobulin"/>
    <property type="match status" value="3"/>
</dbReference>
<dbReference type="Proteomes" id="UP000694845">
    <property type="component" value="Unplaced"/>
</dbReference>
<dbReference type="InterPro" id="IPR003598">
    <property type="entry name" value="Ig_sub2"/>
</dbReference>
<proteinExistence type="inferred from homology"/>
<dbReference type="SUPFAM" id="SSF52799">
    <property type="entry name" value="(Phosphotyrosine protein) phosphatases II"/>
    <property type="match status" value="2"/>
</dbReference>
<feature type="domain" description="Tyrosine-protein phosphatase" evidence="18">
    <location>
        <begin position="1770"/>
        <end position="2029"/>
    </location>
</feature>
<feature type="domain" description="Fibronectin type-III" evidence="21">
    <location>
        <begin position="1011"/>
        <end position="1108"/>
    </location>
</feature>
<feature type="domain" description="Fibronectin type-III" evidence="21">
    <location>
        <begin position="608"/>
        <end position="709"/>
    </location>
</feature>
<feature type="domain" description="Tyrosine specific protein phosphatases" evidence="19">
    <location>
        <begin position="1658"/>
        <end position="1729"/>
    </location>
</feature>
<keyword evidence="7" id="KW-0378">Hydrolase</keyword>
<dbReference type="PRINTS" id="PR00014">
    <property type="entry name" value="FNTYPEIII"/>
</dbReference>
<dbReference type="FunFam" id="2.60.40.10:FF:000028">
    <property type="entry name" value="Neuronal cell adhesion molecule"/>
    <property type="match status" value="2"/>
</dbReference>
<evidence type="ECO:0000256" key="3">
    <source>
        <dbReference type="ARBA" id="ARBA00013064"/>
    </source>
</evidence>
<dbReference type="InterPro" id="IPR050713">
    <property type="entry name" value="RTP_Phos/Ushers"/>
</dbReference>
<dbReference type="InterPro" id="IPR029021">
    <property type="entry name" value="Prot-tyrosine_phosphatase-like"/>
</dbReference>
<comment type="subcellular location">
    <subcellularLocation>
        <location evidence="1">Membrane</location>
        <topology evidence="1">Single-pass type I membrane protein</topology>
    </subcellularLocation>
</comment>
<feature type="domain" description="Ig-like" evidence="20">
    <location>
        <begin position="134"/>
        <end position="218"/>
    </location>
</feature>
<evidence type="ECO:0000256" key="10">
    <source>
        <dbReference type="ARBA" id="ARBA00023136"/>
    </source>
</evidence>
<comment type="catalytic activity">
    <reaction evidence="15">
        <text>O-phospho-L-tyrosyl-[protein] + H2O = L-tyrosyl-[protein] + phosphate</text>
        <dbReference type="Rhea" id="RHEA:10684"/>
        <dbReference type="Rhea" id="RHEA-COMP:10136"/>
        <dbReference type="Rhea" id="RHEA-COMP:20101"/>
        <dbReference type="ChEBI" id="CHEBI:15377"/>
        <dbReference type="ChEBI" id="CHEBI:43474"/>
        <dbReference type="ChEBI" id="CHEBI:46858"/>
        <dbReference type="ChEBI" id="CHEBI:61978"/>
        <dbReference type="EC" id="3.1.3.48"/>
    </reaction>
</comment>
<keyword evidence="10 17" id="KW-0472">Membrane</keyword>
<evidence type="ECO:0000259" key="19">
    <source>
        <dbReference type="PROSITE" id="PS50056"/>
    </source>
</evidence>
<dbReference type="CDD" id="cd14553">
    <property type="entry name" value="R-PTPc-LAR-1"/>
    <property type="match status" value="1"/>
</dbReference>
<dbReference type="Pfam" id="PF23144">
    <property type="entry name" value="Fn3_PTPRU"/>
    <property type="match status" value="1"/>
</dbReference>
<evidence type="ECO:0000256" key="2">
    <source>
        <dbReference type="ARBA" id="ARBA00010504"/>
    </source>
</evidence>
<feature type="domain" description="Fibronectin type-III" evidence="21">
    <location>
        <begin position="318"/>
        <end position="408"/>
    </location>
</feature>
<feature type="domain" description="Fibronectin type-III" evidence="21">
    <location>
        <begin position="714"/>
        <end position="814"/>
    </location>
</feature>
<feature type="region of interest" description="Disordered" evidence="16">
    <location>
        <begin position="801"/>
        <end position="820"/>
    </location>
</feature>
<evidence type="ECO:0000256" key="14">
    <source>
        <dbReference type="ARBA" id="ARBA00023319"/>
    </source>
</evidence>
<organism evidence="22 23">
    <name type="scientific">Acanthaster planci</name>
    <name type="common">Crown-of-thorns starfish</name>
    <dbReference type="NCBI Taxonomy" id="133434"/>
    <lineage>
        <taxon>Eukaryota</taxon>
        <taxon>Metazoa</taxon>
        <taxon>Echinodermata</taxon>
        <taxon>Eleutherozoa</taxon>
        <taxon>Asterozoa</taxon>
        <taxon>Asteroidea</taxon>
        <taxon>Valvatacea</taxon>
        <taxon>Valvatida</taxon>
        <taxon>Acanthasteridae</taxon>
        <taxon>Acanthaster</taxon>
    </lineage>
</organism>
<evidence type="ECO:0000256" key="17">
    <source>
        <dbReference type="SAM" id="Phobius"/>
    </source>
</evidence>
<protein>
    <recommendedName>
        <fullName evidence="3">protein-tyrosine-phosphatase</fullName>
        <ecNumber evidence="3">3.1.3.48</ecNumber>
    </recommendedName>
</protein>
<dbReference type="Pfam" id="PF00041">
    <property type="entry name" value="fn3"/>
    <property type="match status" value="8"/>
</dbReference>
<dbReference type="GO" id="GO:0004725">
    <property type="term" value="F:protein tyrosine phosphatase activity"/>
    <property type="evidence" value="ECO:0007669"/>
    <property type="project" value="UniProtKB-EC"/>
</dbReference>
<keyword evidence="11" id="KW-1015">Disulfide bond</keyword>
<dbReference type="Gene3D" id="3.90.190.10">
    <property type="entry name" value="Protein tyrosine phosphatase superfamily"/>
    <property type="match status" value="2"/>
</dbReference>
<dbReference type="InterPro" id="IPR000242">
    <property type="entry name" value="PTP_cat"/>
</dbReference>
<feature type="domain" description="Fibronectin type-III" evidence="21">
    <location>
        <begin position="1112"/>
        <end position="1215"/>
    </location>
</feature>
<feature type="transmembrane region" description="Helical" evidence="17">
    <location>
        <begin position="1394"/>
        <end position="1419"/>
    </location>
</feature>
<evidence type="ECO:0000259" key="18">
    <source>
        <dbReference type="PROSITE" id="PS50055"/>
    </source>
</evidence>
<accession>A0A8B7YHZ0</accession>
<dbReference type="FunFam" id="2.60.40.10:FF:000023">
    <property type="entry name" value="receptor-type tyrosine-protein phosphatase delta isoform X2"/>
    <property type="match status" value="1"/>
</dbReference>
<evidence type="ECO:0000313" key="23">
    <source>
        <dbReference type="RefSeq" id="XP_022092232.1"/>
    </source>
</evidence>
<dbReference type="PROSITE" id="PS50056">
    <property type="entry name" value="TYR_PHOSPHATASE_2"/>
    <property type="match status" value="2"/>
</dbReference>
<keyword evidence="6" id="KW-0677">Repeat</keyword>
<dbReference type="FunFam" id="2.60.40.10:FF:000032">
    <property type="entry name" value="palladin isoform X1"/>
    <property type="match status" value="1"/>
</dbReference>
<dbReference type="SMART" id="SM00409">
    <property type="entry name" value="IG"/>
    <property type="match status" value="3"/>
</dbReference>
<evidence type="ECO:0000256" key="4">
    <source>
        <dbReference type="ARBA" id="ARBA00022692"/>
    </source>
</evidence>
<dbReference type="SUPFAM" id="SSF49265">
    <property type="entry name" value="Fibronectin type III"/>
    <property type="match status" value="5"/>
</dbReference>
<keyword evidence="22" id="KW-1185">Reference proteome</keyword>
<evidence type="ECO:0000256" key="9">
    <source>
        <dbReference type="ARBA" id="ARBA00022989"/>
    </source>
</evidence>
<dbReference type="OrthoDB" id="10253954at2759"/>
<dbReference type="SMART" id="SM00060">
    <property type="entry name" value="FN3"/>
    <property type="match status" value="9"/>
</dbReference>
<dbReference type="Pfam" id="PF13927">
    <property type="entry name" value="Ig_3"/>
    <property type="match status" value="3"/>
</dbReference>
<evidence type="ECO:0000256" key="1">
    <source>
        <dbReference type="ARBA" id="ARBA00004479"/>
    </source>
</evidence>
<dbReference type="PROSITE" id="PS50853">
    <property type="entry name" value="FN3"/>
    <property type="match status" value="9"/>
</dbReference>
<dbReference type="FunFam" id="2.60.40.10:FF:000036">
    <property type="entry name" value="receptor-type tyrosine-protein phosphatase delta isoform X1"/>
    <property type="match status" value="1"/>
</dbReference>
<dbReference type="FunFam" id="3.90.190.10:FF:000002">
    <property type="entry name" value="receptor-type tyrosine-protein phosphatase delta isoform X2"/>
    <property type="match status" value="1"/>
</dbReference>
<keyword evidence="12" id="KW-0675">Receptor</keyword>
<feature type="domain" description="Ig-like" evidence="20">
    <location>
        <begin position="33"/>
        <end position="122"/>
    </location>
</feature>
<dbReference type="GO" id="GO:0016020">
    <property type="term" value="C:membrane"/>
    <property type="evidence" value="ECO:0007669"/>
    <property type="project" value="UniProtKB-SubCell"/>
</dbReference>
<dbReference type="SMART" id="SM00194">
    <property type="entry name" value="PTPc"/>
    <property type="match status" value="2"/>
</dbReference>
<dbReference type="InterPro" id="IPR003599">
    <property type="entry name" value="Ig_sub"/>
</dbReference>
<feature type="domain" description="Ig-like" evidence="20">
    <location>
        <begin position="228"/>
        <end position="311"/>
    </location>
</feature>
<dbReference type="SMART" id="SM00404">
    <property type="entry name" value="PTPc_motif"/>
    <property type="match status" value="2"/>
</dbReference>
<feature type="region of interest" description="Disordered" evidence="16">
    <location>
        <begin position="695"/>
        <end position="714"/>
    </location>
</feature>
<dbReference type="Pfam" id="PF00102">
    <property type="entry name" value="Y_phosphatase"/>
    <property type="match status" value="2"/>
</dbReference>
<keyword evidence="5" id="KW-0732">Signal</keyword>
<evidence type="ECO:0000259" key="21">
    <source>
        <dbReference type="PROSITE" id="PS50853"/>
    </source>
</evidence>
<dbReference type="RefSeq" id="XP_022092232.1">
    <property type="nucleotide sequence ID" value="XM_022236540.1"/>
</dbReference>
<evidence type="ECO:0000256" key="11">
    <source>
        <dbReference type="ARBA" id="ARBA00023157"/>
    </source>
</evidence>
<name>A0A8B7YHZ0_ACAPL</name>
<evidence type="ECO:0000256" key="6">
    <source>
        <dbReference type="ARBA" id="ARBA00022737"/>
    </source>
</evidence>
<dbReference type="FunFam" id="2.60.40.10:FF:000093">
    <property type="entry name" value="Down syndrome cell adhesion molecule, isoform B"/>
    <property type="match status" value="1"/>
</dbReference>
<dbReference type="PROSITE" id="PS00383">
    <property type="entry name" value="TYR_PHOSPHATASE_1"/>
    <property type="match status" value="2"/>
</dbReference>
<evidence type="ECO:0000256" key="8">
    <source>
        <dbReference type="ARBA" id="ARBA00022912"/>
    </source>
</evidence>
<dbReference type="InterPro" id="IPR003961">
    <property type="entry name" value="FN3_dom"/>
</dbReference>
<dbReference type="PANTHER" id="PTHR46957:SF6">
    <property type="entry name" value="PROTEIN-TYROSINE-PHOSPHATASE"/>
    <property type="match status" value="1"/>
</dbReference>
<evidence type="ECO:0000259" key="20">
    <source>
        <dbReference type="PROSITE" id="PS50835"/>
    </source>
</evidence>
<feature type="domain" description="Fibronectin type-III" evidence="21">
    <location>
        <begin position="510"/>
        <end position="603"/>
    </location>
</feature>
<comment type="similarity">
    <text evidence="2">Belongs to the protein-tyrosine phosphatase family. Receptor class 2A subfamily.</text>
</comment>
<evidence type="ECO:0000256" key="16">
    <source>
        <dbReference type="SAM" id="MobiDB-lite"/>
    </source>
</evidence>
<dbReference type="InterPro" id="IPR003595">
    <property type="entry name" value="Tyr_Pase_cat"/>
</dbReference>
<reference evidence="23" key="1">
    <citation type="submission" date="2025-08" db="UniProtKB">
        <authorList>
            <consortium name="RefSeq"/>
        </authorList>
    </citation>
    <scope>IDENTIFICATION</scope>
</reference>
<dbReference type="PROSITE" id="PS50055">
    <property type="entry name" value="TYR_PHOSPHATASE_PTP"/>
    <property type="match status" value="2"/>
</dbReference>
<dbReference type="CDD" id="cd00063">
    <property type="entry name" value="FN3"/>
    <property type="match status" value="9"/>
</dbReference>
<dbReference type="InterPro" id="IPR007110">
    <property type="entry name" value="Ig-like_dom"/>
</dbReference>
<dbReference type="GeneID" id="110980159"/>
<dbReference type="PANTHER" id="PTHR46957">
    <property type="entry name" value="CYTOKINE RECEPTOR"/>
    <property type="match status" value="1"/>
</dbReference>
<keyword evidence="8" id="KW-0904">Protein phosphatase</keyword>
<feature type="region of interest" description="Disordered" evidence="16">
    <location>
        <begin position="1369"/>
        <end position="1391"/>
    </location>
</feature>
<dbReference type="OMA" id="KPHTEYA"/>
<evidence type="ECO:0000256" key="13">
    <source>
        <dbReference type="ARBA" id="ARBA00023180"/>
    </source>
</evidence>